<evidence type="ECO:0000313" key="2">
    <source>
        <dbReference type="Proteomes" id="UP000477680"/>
    </source>
</evidence>
<dbReference type="Pfam" id="PF10741">
    <property type="entry name" value="T2SSM_b"/>
    <property type="match status" value="1"/>
</dbReference>
<accession>A0A6C0U2D6</accession>
<organism evidence="1 2">
    <name type="scientific">Kineobactrum salinum</name>
    <dbReference type="NCBI Taxonomy" id="2708301"/>
    <lineage>
        <taxon>Bacteria</taxon>
        <taxon>Pseudomonadati</taxon>
        <taxon>Pseudomonadota</taxon>
        <taxon>Gammaproteobacteria</taxon>
        <taxon>Cellvibrionales</taxon>
        <taxon>Halieaceae</taxon>
        <taxon>Kineobactrum</taxon>
    </lineage>
</organism>
<dbReference type="NCBIfam" id="NF040576">
    <property type="entry name" value="T2SS_GspM_XpsM"/>
    <property type="match status" value="1"/>
</dbReference>
<evidence type="ECO:0000313" key="1">
    <source>
        <dbReference type="EMBL" id="QIB66320.1"/>
    </source>
</evidence>
<dbReference type="KEGG" id="kim:G3T16_13795"/>
<dbReference type="EMBL" id="CP048711">
    <property type="protein sequence ID" value="QIB66320.1"/>
    <property type="molecule type" value="Genomic_DNA"/>
</dbReference>
<protein>
    <submittedName>
        <fullName evidence="1">General secretion pathway protein GspM</fullName>
    </submittedName>
</protein>
<dbReference type="Proteomes" id="UP000477680">
    <property type="component" value="Chromosome"/>
</dbReference>
<sequence>MMSWLRANPRYAVLVLGTAVLPLLLVLYLTAGLLGLRAEYQAGIERLEPRVARLQGLLEREDELRQAASAVGSDVLDLVYPATDDHQAVSAMLQKNVREIFAAAGLVVSNSQILPVREEDGFDHIAIKFTASGDLPALDIALADINAYLPLLLIESIDVWPARASGRRGRDSSEQDITATVQVLALKARA</sequence>
<dbReference type="AlphaFoldDB" id="A0A6C0U2D6"/>
<reference evidence="1 2" key="1">
    <citation type="submission" date="2020-02" db="EMBL/GenBank/DDBJ databases">
        <title>Genome sequencing for Kineobactrum sp. M2.</title>
        <authorList>
            <person name="Park S.-J."/>
        </authorList>
    </citation>
    <scope>NUCLEOTIDE SEQUENCE [LARGE SCALE GENOMIC DNA]</scope>
    <source>
        <strain evidence="1 2">M2</strain>
    </source>
</reference>
<dbReference type="InterPro" id="IPR034756">
    <property type="entry name" value="T2SSM_b"/>
</dbReference>
<name>A0A6C0U2D6_9GAMM</name>
<gene>
    <name evidence="1" type="ORF">G3T16_13795</name>
</gene>
<dbReference type="RefSeq" id="WP_163495754.1">
    <property type="nucleotide sequence ID" value="NZ_CP048711.1"/>
</dbReference>
<keyword evidence="2" id="KW-1185">Reference proteome</keyword>
<proteinExistence type="predicted"/>